<dbReference type="Proteomes" id="UP000034471">
    <property type="component" value="Unassembled WGS sequence"/>
</dbReference>
<evidence type="ECO:0000313" key="2">
    <source>
        <dbReference type="Proteomes" id="UP000034471"/>
    </source>
</evidence>
<gene>
    <name evidence="1" type="ORF">US54_C0060G0003</name>
</gene>
<proteinExistence type="predicted"/>
<accession>A0A0G0H3E0</accession>
<reference evidence="1 2" key="1">
    <citation type="journal article" date="2015" name="Nature">
        <title>rRNA introns, odd ribosomes, and small enigmatic genomes across a large radiation of phyla.</title>
        <authorList>
            <person name="Brown C.T."/>
            <person name="Hug L.A."/>
            <person name="Thomas B.C."/>
            <person name="Sharon I."/>
            <person name="Castelle C.J."/>
            <person name="Singh A."/>
            <person name="Wilkins M.J."/>
            <person name="Williams K.H."/>
            <person name="Banfield J.F."/>
        </authorList>
    </citation>
    <scope>NUCLEOTIDE SEQUENCE [LARGE SCALE GENOMIC DNA]</scope>
</reference>
<sequence>MLTKRTNILFDQKTWEFLVGLAQSKKTSVGALVREAVKNEHISKINQRDKNRERAHKLVLELGKNKKRGFTTDEILDYIHDGRKYE</sequence>
<comment type="caution">
    <text evidence="1">The sequence shown here is derived from an EMBL/GenBank/DDBJ whole genome shotgun (WGS) entry which is preliminary data.</text>
</comment>
<evidence type="ECO:0008006" key="3">
    <source>
        <dbReference type="Google" id="ProtNLM"/>
    </source>
</evidence>
<protein>
    <recommendedName>
        <fullName evidence="3">Ribbon-helix-helix protein CopG domain-containing protein</fullName>
    </recommendedName>
</protein>
<name>A0A0G0H3E0_9BACT</name>
<evidence type="ECO:0000313" key="1">
    <source>
        <dbReference type="EMBL" id="KKQ36657.1"/>
    </source>
</evidence>
<dbReference type="AlphaFoldDB" id="A0A0G0H3E0"/>
<organism evidence="1 2">
    <name type="scientific">Candidatus Roizmanbacteria bacterium GW2011_GWA2_37_7</name>
    <dbReference type="NCBI Taxonomy" id="1618481"/>
    <lineage>
        <taxon>Bacteria</taxon>
        <taxon>Candidatus Roizmaniibacteriota</taxon>
    </lineage>
</organism>
<dbReference type="EMBL" id="LBTJ01000060">
    <property type="protein sequence ID" value="KKQ36657.1"/>
    <property type="molecule type" value="Genomic_DNA"/>
</dbReference>